<reference evidence="7" key="2">
    <citation type="submission" date="2022-09" db="EMBL/GenBank/DDBJ databases">
        <title>Aerococcus urinae taxonomy study.</title>
        <authorList>
            <person name="Christensen J."/>
            <person name="Senneby E."/>
        </authorList>
    </citation>
    <scope>NUCLEOTIDE SEQUENCE</scope>
    <source>
        <strain evidence="7">LUND-41-B12</strain>
    </source>
</reference>
<dbReference type="EMBL" id="CP145132">
    <property type="protein sequence ID" value="WWC54125.1"/>
    <property type="molecule type" value="Genomic_DNA"/>
</dbReference>
<evidence type="ECO:0000313" key="8">
    <source>
        <dbReference type="EMBL" id="WWC54125.1"/>
    </source>
</evidence>
<dbReference type="Proteomes" id="UP001069047">
    <property type="component" value="Unassembled WGS sequence"/>
</dbReference>
<keyword evidence="3 6" id="KW-0812">Transmembrane</keyword>
<protein>
    <submittedName>
        <fullName evidence="7">Transporter</fullName>
    </submittedName>
</protein>
<evidence type="ECO:0000256" key="1">
    <source>
        <dbReference type="ARBA" id="ARBA00004651"/>
    </source>
</evidence>
<evidence type="ECO:0000313" key="7">
    <source>
        <dbReference type="EMBL" id="MCY3087642.1"/>
    </source>
</evidence>
<organism evidence="7 10">
    <name type="scientific">Aerococcus mictus</name>
    <dbReference type="NCBI Taxonomy" id="2976810"/>
    <lineage>
        <taxon>Bacteria</taxon>
        <taxon>Bacillati</taxon>
        <taxon>Bacillota</taxon>
        <taxon>Bacilli</taxon>
        <taxon>Lactobacillales</taxon>
        <taxon>Aerococcaceae</taxon>
        <taxon>Aerococcus</taxon>
    </lineage>
</organism>
<reference evidence="8" key="3">
    <citation type="submission" date="2024-02" db="EMBL/GenBank/DDBJ databases">
        <authorList>
            <person name="Choi B."/>
        </authorList>
    </citation>
    <scope>NUCLEOTIDE SEQUENCE</scope>
    <source>
        <strain evidence="8">UMB1016</strain>
    </source>
</reference>
<feature type="transmembrane region" description="Helical" evidence="6">
    <location>
        <begin position="12"/>
        <end position="36"/>
    </location>
</feature>
<dbReference type="GO" id="GO:0005886">
    <property type="term" value="C:plasma membrane"/>
    <property type="evidence" value="ECO:0007669"/>
    <property type="project" value="UniProtKB-SubCell"/>
</dbReference>
<dbReference type="AlphaFoldDB" id="A0A1E9P9S9"/>
<reference evidence="8 9" key="1">
    <citation type="journal article" date="2020" name="J. Bacteriol.">
        <title>Aerococcus urinae Isolated from Women with Lower Urinary Tract Symptoms: In Vitro Aggregation and Genome Analysis.</title>
        <authorList>
            <person name="Hilt E.E."/>
            <person name="Putonti C."/>
            <person name="Thomas-White K."/>
            <person name="Lewis A.L."/>
            <person name="Visick K.L."/>
            <person name="Gilbert N.M."/>
            <person name="Wolfe A.J."/>
        </authorList>
    </citation>
    <scope>NUCLEOTIDE SEQUENCE [LARGE SCALE GENOMIC DNA]</scope>
    <source>
        <strain evidence="8 9">UMB1016</strain>
    </source>
</reference>
<dbReference type="RefSeq" id="WP_070560549.1">
    <property type="nucleotide sequence ID" value="NZ_CAJHLG010000003.1"/>
</dbReference>
<dbReference type="SUPFAM" id="SSF103473">
    <property type="entry name" value="MFS general substrate transporter"/>
    <property type="match status" value="1"/>
</dbReference>
<feature type="transmembrane region" description="Helical" evidence="6">
    <location>
        <begin position="388"/>
        <end position="406"/>
    </location>
</feature>
<accession>A0A9Q4H4E5</accession>
<dbReference type="EMBL" id="JAOTMY010000002">
    <property type="protein sequence ID" value="MCY3087642.1"/>
    <property type="molecule type" value="Genomic_DNA"/>
</dbReference>
<feature type="transmembrane region" description="Helical" evidence="6">
    <location>
        <begin position="267"/>
        <end position="287"/>
    </location>
</feature>
<evidence type="ECO:0000256" key="2">
    <source>
        <dbReference type="ARBA" id="ARBA00022475"/>
    </source>
</evidence>
<dbReference type="PANTHER" id="PTHR23513">
    <property type="entry name" value="INTEGRAL MEMBRANE EFFLUX PROTEIN-RELATED"/>
    <property type="match status" value="1"/>
</dbReference>
<evidence type="ECO:0000256" key="3">
    <source>
        <dbReference type="ARBA" id="ARBA00022692"/>
    </source>
</evidence>
<feature type="transmembrane region" description="Helical" evidence="6">
    <location>
        <begin position="232"/>
        <end position="255"/>
    </location>
</feature>
<name>A0A1E9P9S9_9LACT</name>
<evidence type="ECO:0000313" key="9">
    <source>
        <dbReference type="Proteomes" id="UP000250354"/>
    </source>
</evidence>
<feature type="transmembrane region" description="Helical" evidence="6">
    <location>
        <begin position="308"/>
        <end position="335"/>
    </location>
</feature>
<sequence length="408" mass="45315">MNLLFKNRIYRYLSLSRFFNTMGSALYNIVFIVYAANCFHSNLIVGIANIILVIPSLFTVFVGIKADNTINKNKYLILCGFIQAILFTLVALIINQATLFIFSSVSLINIISDILSDYSNGLKMPMIQRHIAQKDLIEAYSFTQLITFICSLSGQAIGIWLLTLSNNDFSKVALINALSFLISVGLLFPIVKKLDYNKVSRDSHRPKSLIKEIIPIFTQIKGLFDQSTHSHFIHLLIAVLLLNALGGSTTAIYNIFLLKENLFNLSYSQALLVVEAVTVSGILLASLRPYDYFSQLSIGQLLKVTATIFILMGLANFLHLPVIVGLFFLTFAAYLSGKINPKINALLLSRVPSHVLARTSNFLSLLFTLSIPLGTGIYSLISAWNMSMTWLLFTSTAGLITLLSISKE</sequence>
<dbReference type="PANTHER" id="PTHR23513:SF6">
    <property type="entry name" value="MAJOR FACILITATOR SUPERFAMILY ASSOCIATED DOMAIN-CONTAINING PROTEIN"/>
    <property type="match status" value="1"/>
</dbReference>
<feature type="transmembrane region" description="Helical" evidence="6">
    <location>
        <begin position="75"/>
        <end position="94"/>
    </location>
</feature>
<keyword evidence="4 6" id="KW-1133">Transmembrane helix</keyword>
<feature type="transmembrane region" description="Helical" evidence="6">
    <location>
        <begin position="42"/>
        <end position="63"/>
    </location>
</feature>
<dbReference type="Proteomes" id="UP000250354">
    <property type="component" value="Chromosome"/>
</dbReference>
<keyword evidence="2" id="KW-1003">Cell membrane</keyword>
<feature type="transmembrane region" description="Helical" evidence="6">
    <location>
        <begin position="139"/>
        <end position="161"/>
    </location>
</feature>
<feature type="transmembrane region" description="Helical" evidence="6">
    <location>
        <begin position="355"/>
        <end position="381"/>
    </location>
</feature>
<evidence type="ECO:0000256" key="4">
    <source>
        <dbReference type="ARBA" id="ARBA00022989"/>
    </source>
</evidence>
<comment type="subcellular location">
    <subcellularLocation>
        <location evidence="1">Cell membrane</location>
        <topology evidence="1">Multi-pass membrane protein</topology>
    </subcellularLocation>
</comment>
<dbReference type="InterPro" id="IPR036259">
    <property type="entry name" value="MFS_trans_sf"/>
</dbReference>
<evidence type="ECO:0000256" key="5">
    <source>
        <dbReference type="ARBA" id="ARBA00023136"/>
    </source>
</evidence>
<keyword evidence="5 6" id="KW-0472">Membrane</keyword>
<keyword evidence="9" id="KW-1185">Reference proteome</keyword>
<feature type="transmembrane region" description="Helical" evidence="6">
    <location>
        <begin position="173"/>
        <end position="191"/>
    </location>
</feature>
<gene>
    <name evidence="8" type="ORF">DBT44_0006885</name>
    <name evidence="7" type="ORF">ODY61_05845</name>
</gene>
<evidence type="ECO:0000256" key="6">
    <source>
        <dbReference type="SAM" id="Phobius"/>
    </source>
</evidence>
<evidence type="ECO:0000313" key="10">
    <source>
        <dbReference type="Proteomes" id="UP001069047"/>
    </source>
</evidence>
<dbReference type="Gene3D" id="1.20.1250.20">
    <property type="entry name" value="MFS general substrate transporter like domains"/>
    <property type="match status" value="1"/>
</dbReference>
<accession>A0A1E9P9S9</accession>
<proteinExistence type="predicted"/>